<dbReference type="AlphaFoldDB" id="A0A0E9VLM7"/>
<protein>
    <submittedName>
        <fullName evidence="1">Uncharacterized protein</fullName>
    </submittedName>
</protein>
<proteinExistence type="predicted"/>
<accession>A0A0E9VLM7</accession>
<reference evidence="1" key="2">
    <citation type="journal article" date="2015" name="Fish Shellfish Immunol.">
        <title>Early steps in the European eel (Anguilla anguilla)-Vibrio vulnificus interaction in the gills: Role of the RtxA13 toxin.</title>
        <authorList>
            <person name="Callol A."/>
            <person name="Pajuelo D."/>
            <person name="Ebbesson L."/>
            <person name="Teles M."/>
            <person name="MacKenzie S."/>
            <person name="Amaro C."/>
        </authorList>
    </citation>
    <scope>NUCLEOTIDE SEQUENCE</scope>
</reference>
<reference evidence="1" key="1">
    <citation type="submission" date="2014-11" db="EMBL/GenBank/DDBJ databases">
        <authorList>
            <person name="Amaro Gonzalez C."/>
        </authorList>
    </citation>
    <scope>NUCLEOTIDE SEQUENCE</scope>
</reference>
<evidence type="ECO:0000313" key="1">
    <source>
        <dbReference type="EMBL" id="JAH78138.1"/>
    </source>
</evidence>
<organism evidence="1">
    <name type="scientific">Anguilla anguilla</name>
    <name type="common">European freshwater eel</name>
    <name type="synonym">Muraena anguilla</name>
    <dbReference type="NCBI Taxonomy" id="7936"/>
    <lineage>
        <taxon>Eukaryota</taxon>
        <taxon>Metazoa</taxon>
        <taxon>Chordata</taxon>
        <taxon>Craniata</taxon>
        <taxon>Vertebrata</taxon>
        <taxon>Euteleostomi</taxon>
        <taxon>Actinopterygii</taxon>
        <taxon>Neopterygii</taxon>
        <taxon>Teleostei</taxon>
        <taxon>Anguilliformes</taxon>
        <taxon>Anguillidae</taxon>
        <taxon>Anguilla</taxon>
    </lineage>
</organism>
<sequence>MSERPPKYRKRTNCPSCPLKNMSQICDSLNIHLSIHQRRDCCSNTMIR</sequence>
<dbReference type="EMBL" id="GBXM01030439">
    <property type="protein sequence ID" value="JAH78138.1"/>
    <property type="molecule type" value="Transcribed_RNA"/>
</dbReference>
<name>A0A0E9VLM7_ANGAN</name>